<dbReference type="Pfam" id="PF06695">
    <property type="entry name" value="Sm_multidrug_ex"/>
    <property type="match status" value="1"/>
</dbReference>
<dbReference type="AlphaFoldDB" id="A0A220U8E3"/>
<keyword evidence="1" id="KW-0472">Membrane</keyword>
<proteinExistence type="predicted"/>
<dbReference type="InterPro" id="IPR009577">
    <property type="entry name" value="Sm_multidrug_ex"/>
</dbReference>
<feature type="transmembrane region" description="Helical" evidence="1">
    <location>
        <begin position="129"/>
        <end position="152"/>
    </location>
</feature>
<evidence type="ECO:0000313" key="2">
    <source>
        <dbReference type="EMBL" id="ASK64003.1"/>
    </source>
</evidence>
<gene>
    <name evidence="2" type="ORF">CFK37_18500</name>
</gene>
<keyword evidence="2" id="KW-0238">DNA-binding</keyword>
<evidence type="ECO:0000256" key="1">
    <source>
        <dbReference type="SAM" id="Phobius"/>
    </source>
</evidence>
<protein>
    <submittedName>
        <fullName evidence="2">DNA-binding protein</fullName>
    </submittedName>
</protein>
<feature type="transmembrane region" description="Helical" evidence="1">
    <location>
        <begin position="43"/>
        <end position="64"/>
    </location>
</feature>
<accession>A0A220U8E3</accession>
<name>A0A220U8E3_9BACI</name>
<dbReference type="OrthoDB" id="6400183at2"/>
<sequence length="158" mass="17637">MLDWAQEAGVMWQYFVLFLFSIIPWVDVSLVVPLGVIWGLHPIAVGMAAFVGNLILILLLGFFFKQFTGWRTERRLKKGKTEPTKRETRSKRIWDKYGVPGLAVLAPILVGTDIAAVLALTFGSSKVRVISWMTVSLAVWTIVFAIGSVYGFSFANLI</sequence>
<dbReference type="RefSeq" id="WP_089063261.1">
    <property type="nucleotide sequence ID" value="NZ_CP022315.1"/>
</dbReference>
<feature type="transmembrane region" description="Helical" evidence="1">
    <location>
        <begin position="99"/>
        <end position="123"/>
    </location>
</feature>
<keyword evidence="3" id="KW-1185">Reference proteome</keyword>
<dbReference type="Proteomes" id="UP000198312">
    <property type="component" value="Chromosome"/>
</dbReference>
<keyword evidence="1" id="KW-0812">Transmembrane</keyword>
<dbReference type="EMBL" id="CP022315">
    <property type="protein sequence ID" value="ASK64003.1"/>
    <property type="molecule type" value="Genomic_DNA"/>
</dbReference>
<reference evidence="2 3" key="1">
    <citation type="submission" date="2017-07" db="EMBL/GenBank/DDBJ databases">
        <title>Virgibacillus sp. LM2416.</title>
        <authorList>
            <person name="Tak E.J."/>
            <person name="Bae J.-W."/>
        </authorList>
    </citation>
    <scope>NUCLEOTIDE SEQUENCE [LARGE SCALE GENOMIC DNA]</scope>
    <source>
        <strain evidence="2 3">LM2416</strain>
    </source>
</reference>
<feature type="transmembrane region" description="Helical" evidence="1">
    <location>
        <begin position="12"/>
        <end position="37"/>
    </location>
</feature>
<dbReference type="KEGG" id="vil:CFK37_18500"/>
<organism evidence="2 3">
    <name type="scientific">Virgibacillus phasianinus</name>
    <dbReference type="NCBI Taxonomy" id="2017483"/>
    <lineage>
        <taxon>Bacteria</taxon>
        <taxon>Bacillati</taxon>
        <taxon>Bacillota</taxon>
        <taxon>Bacilli</taxon>
        <taxon>Bacillales</taxon>
        <taxon>Bacillaceae</taxon>
        <taxon>Virgibacillus</taxon>
    </lineage>
</organism>
<evidence type="ECO:0000313" key="3">
    <source>
        <dbReference type="Proteomes" id="UP000198312"/>
    </source>
</evidence>
<keyword evidence="1" id="KW-1133">Transmembrane helix</keyword>
<dbReference type="GO" id="GO:0003677">
    <property type="term" value="F:DNA binding"/>
    <property type="evidence" value="ECO:0007669"/>
    <property type="project" value="UniProtKB-KW"/>
</dbReference>